<dbReference type="Proteomes" id="UP001595379">
    <property type="component" value="Unassembled WGS sequence"/>
</dbReference>
<evidence type="ECO:0008006" key="4">
    <source>
        <dbReference type="Google" id="ProtNLM"/>
    </source>
</evidence>
<sequence length="182" mass="18201">MPKNRRRPSRRSFLARVLGAGTAYGATALVSGAHAQHVRTWSATEAACASGLTDSDGGRNADPVGNGRGPQGVTDSDSGAEADPAGQGRGTGGVTDTDSGSEADPVGQGRGSKSAHGLTDSDSGASADPAGQGRGGRRLTDTDIGWGADRVGHGRGGEGRERPVPPVNCPPREDTTGSGDEE</sequence>
<dbReference type="InterPro" id="IPR006311">
    <property type="entry name" value="TAT_signal"/>
</dbReference>
<dbReference type="EMBL" id="JBHRSV010000026">
    <property type="protein sequence ID" value="MFC2926861.1"/>
    <property type="molecule type" value="Genomic_DNA"/>
</dbReference>
<organism evidence="2 3">
    <name type="scientific">Hyphobacterium vulgare</name>
    <dbReference type="NCBI Taxonomy" id="1736751"/>
    <lineage>
        <taxon>Bacteria</taxon>
        <taxon>Pseudomonadati</taxon>
        <taxon>Pseudomonadota</taxon>
        <taxon>Alphaproteobacteria</taxon>
        <taxon>Maricaulales</taxon>
        <taxon>Maricaulaceae</taxon>
        <taxon>Hyphobacterium</taxon>
    </lineage>
</organism>
<feature type="region of interest" description="Disordered" evidence="1">
    <location>
        <begin position="50"/>
        <end position="182"/>
    </location>
</feature>
<name>A0ABV6ZZK1_9PROT</name>
<feature type="compositionally biased region" description="Basic and acidic residues" evidence="1">
    <location>
        <begin position="150"/>
        <end position="163"/>
    </location>
</feature>
<evidence type="ECO:0000256" key="1">
    <source>
        <dbReference type="SAM" id="MobiDB-lite"/>
    </source>
</evidence>
<protein>
    <recommendedName>
        <fullName evidence="4">Tat pathway signal protein</fullName>
    </recommendedName>
</protein>
<gene>
    <name evidence="2" type="ORF">ACFOOR_12155</name>
</gene>
<evidence type="ECO:0000313" key="3">
    <source>
        <dbReference type="Proteomes" id="UP001595379"/>
    </source>
</evidence>
<proteinExistence type="predicted"/>
<dbReference type="RefSeq" id="WP_343165186.1">
    <property type="nucleotide sequence ID" value="NZ_JBHRSV010000026.1"/>
</dbReference>
<accession>A0ABV6ZZK1</accession>
<keyword evidence="3" id="KW-1185">Reference proteome</keyword>
<reference evidence="3" key="1">
    <citation type="journal article" date="2019" name="Int. J. Syst. Evol. Microbiol.">
        <title>The Global Catalogue of Microorganisms (GCM) 10K type strain sequencing project: providing services to taxonomists for standard genome sequencing and annotation.</title>
        <authorList>
            <consortium name="The Broad Institute Genomics Platform"/>
            <consortium name="The Broad Institute Genome Sequencing Center for Infectious Disease"/>
            <person name="Wu L."/>
            <person name="Ma J."/>
        </authorList>
    </citation>
    <scope>NUCLEOTIDE SEQUENCE [LARGE SCALE GENOMIC DNA]</scope>
    <source>
        <strain evidence="3">KCTC 52487</strain>
    </source>
</reference>
<evidence type="ECO:0000313" key="2">
    <source>
        <dbReference type="EMBL" id="MFC2926861.1"/>
    </source>
</evidence>
<comment type="caution">
    <text evidence="2">The sequence shown here is derived from an EMBL/GenBank/DDBJ whole genome shotgun (WGS) entry which is preliminary data.</text>
</comment>
<dbReference type="PROSITE" id="PS51318">
    <property type="entry name" value="TAT"/>
    <property type="match status" value="1"/>
</dbReference>